<organism evidence="2 3">
    <name type="scientific">Fusarium beomiforme</name>
    <dbReference type="NCBI Taxonomy" id="44412"/>
    <lineage>
        <taxon>Eukaryota</taxon>
        <taxon>Fungi</taxon>
        <taxon>Dikarya</taxon>
        <taxon>Ascomycota</taxon>
        <taxon>Pezizomycotina</taxon>
        <taxon>Sordariomycetes</taxon>
        <taxon>Hypocreomycetidae</taxon>
        <taxon>Hypocreales</taxon>
        <taxon>Nectriaceae</taxon>
        <taxon>Fusarium</taxon>
        <taxon>Fusarium burgessii species complex</taxon>
    </lineage>
</organism>
<dbReference type="EMBL" id="PVQB02000060">
    <property type="protein sequence ID" value="KAF4344240.1"/>
    <property type="molecule type" value="Genomic_DNA"/>
</dbReference>
<gene>
    <name evidence="2" type="ORF">FBEOM_1834</name>
</gene>
<dbReference type="InterPro" id="IPR029062">
    <property type="entry name" value="Class_I_gatase-like"/>
</dbReference>
<evidence type="ECO:0000313" key="2">
    <source>
        <dbReference type="EMBL" id="KAF4344240.1"/>
    </source>
</evidence>
<dbReference type="PANTHER" id="PTHR43130">
    <property type="entry name" value="ARAC-FAMILY TRANSCRIPTIONAL REGULATOR"/>
    <property type="match status" value="1"/>
</dbReference>
<dbReference type="Gene3D" id="3.40.50.880">
    <property type="match status" value="1"/>
</dbReference>
<evidence type="ECO:0000313" key="3">
    <source>
        <dbReference type="Proteomes" id="UP000730481"/>
    </source>
</evidence>
<dbReference type="PANTHER" id="PTHR43130:SF7">
    <property type="entry name" value="DJ-1_PFPI DOMAIN-CONTAINING PROTEIN"/>
    <property type="match status" value="1"/>
</dbReference>
<dbReference type="InterPro" id="IPR052158">
    <property type="entry name" value="INH-QAR"/>
</dbReference>
<dbReference type="OrthoDB" id="543156at2759"/>
<dbReference type="InterPro" id="IPR002818">
    <property type="entry name" value="DJ-1/PfpI"/>
</dbReference>
<comment type="caution">
    <text evidence="2">The sequence shown here is derived from an EMBL/GenBank/DDBJ whole genome shotgun (WGS) entry which is preliminary data.</text>
</comment>
<proteinExistence type="predicted"/>
<feature type="domain" description="DJ-1/PfpI" evidence="1">
    <location>
        <begin position="74"/>
        <end position="184"/>
    </location>
</feature>
<accession>A0A9P5ASN8</accession>
<dbReference type="SUPFAM" id="SSF52317">
    <property type="entry name" value="Class I glutamine amidotransferase-like"/>
    <property type="match status" value="1"/>
</dbReference>
<keyword evidence="3" id="KW-1185">Reference proteome</keyword>
<name>A0A9P5ASN8_9HYPO</name>
<dbReference type="Proteomes" id="UP000730481">
    <property type="component" value="Unassembled WGS sequence"/>
</dbReference>
<evidence type="ECO:0000259" key="1">
    <source>
        <dbReference type="Pfam" id="PF01965"/>
    </source>
</evidence>
<reference evidence="2" key="2">
    <citation type="submission" date="2020-02" db="EMBL/GenBank/DDBJ databases">
        <title>Identification and distribution of gene clusters putatively required for synthesis of sphingolipid metabolism inhibitors in phylogenetically diverse species of the filamentous fungus Fusarium.</title>
        <authorList>
            <person name="Kim H.-S."/>
            <person name="Busman M."/>
            <person name="Brown D.W."/>
            <person name="Divon H."/>
            <person name="Uhlig S."/>
            <person name="Proctor R.H."/>
        </authorList>
    </citation>
    <scope>NUCLEOTIDE SEQUENCE</scope>
    <source>
        <strain evidence="2">NRRL 25174</strain>
    </source>
</reference>
<dbReference type="Pfam" id="PF01965">
    <property type="entry name" value="DJ-1_PfpI"/>
    <property type="match status" value="1"/>
</dbReference>
<reference evidence="2" key="1">
    <citation type="journal article" date="2017" name="Mycologia">
        <title>Fusarium algeriense, sp. nov., a novel toxigenic crown rot pathogen of durum wheat from Algeria is nested in the Fusarium burgessii species complex.</title>
        <authorList>
            <person name="Laraba I."/>
            <person name="Keddad A."/>
            <person name="Boureghda H."/>
            <person name="Abdallah N."/>
            <person name="Vaughan M.M."/>
            <person name="Proctor R.H."/>
            <person name="Busman M."/>
            <person name="O'Donnell K."/>
        </authorList>
    </citation>
    <scope>NUCLEOTIDE SEQUENCE</scope>
    <source>
        <strain evidence="2">NRRL 25174</strain>
    </source>
</reference>
<dbReference type="AlphaFoldDB" id="A0A9P5ASN8"/>
<sequence length="235" mass="25948">MAPLHFGSLVYDYQAMDVLGQTDLLNSSTKPYLKALSAFMKIEEDTIARAPEFVFHHIGITREPFLLQTSNIPIVPTTTVDDCPELDILLLGGPDPVNFELHPKYAELIQKHVAAGKLLFTTCTGASVAAAAGVLDGKNATVNHCAIPAVKQKFPNVKWTNEKKWIIDGNIWTAGGAVAGMDMFAYWIKENFGMDIMVLATSLLDYEPRDVDGILNVIPKRFDENGKQLQTHVFE</sequence>
<protein>
    <submittedName>
        <fullName evidence="2">Dj-1 family</fullName>
    </submittedName>
</protein>